<feature type="region of interest" description="Disordered" evidence="2">
    <location>
        <begin position="18"/>
        <end position="48"/>
    </location>
</feature>
<keyword evidence="1" id="KW-0862">Zinc</keyword>
<keyword evidence="1" id="KW-0863">Zinc-finger</keyword>
<dbReference type="PROSITE" id="PS50157">
    <property type="entry name" value="ZINC_FINGER_C2H2_2"/>
    <property type="match status" value="2"/>
</dbReference>
<dbReference type="RefSeq" id="XP_013887146.1">
    <property type="nucleotide sequence ID" value="XM_014031692.1"/>
</dbReference>
<dbReference type="SMART" id="SM00355">
    <property type="entry name" value="ZnF_C2H2"/>
    <property type="match status" value="2"/>
</dbReference>
<proteinExistence type="predicted"/>
<name>A0A2I4D4I4_AUSLI</name>
<dbReference type="AlphaFoldDB" id="A0A2I4D4I4"/>
<feature type="compositionally biased region" description="Basic residues" evidence="2">
    <location>
        <begin position="167"/>
        <end position="179"/>
    </location>
</feature>
<evidence type="ECO:0000313" key="5">
    <source>
        <dbReference type="RefSeq" id="XP_013887146.1"/>
    </source>
</evidence>
<feature type="region of interest" description="Disordered" evidence="2">
    <location>
        <begin position="361"/>
        <end position="394"/>
    </location>
</feature>
<feature type="region of interest" description="Disordered" evidence="2">
    <location>
        <begin position="259"/>
        <end position="285"/>
    </location>
</feature>
<dbReference type="KEGG" id="alim:106534902"/>
<dbReference type="PROSITE" id="PS00028">
    <property type="entry name" value="ZINC_FINGER_C2H2_1"/>
    <property type="match status" value="2"/>
</dbReference>
<organism evidence="4 5">
    <name type="scientific">Austrofundulus limnaeus</name>
    <name type="common">Annual killifish</name>
    <dbReference type="NCBI Taxonomy" id="52670"/>
    <lineage>
        <taxon>Eukaryota</taxon>
        <taxon>Metazoa</taxon>
        <taxon>Chordata</taxon>
        <taxon>Craniata</taxon>
        <taxon>Vertebrata</taxon>
        <taxon>Euteleostomi</taxon>
        <taxon>Actinopterygii</taxon>
        <taxon>Neopterygii</taxon>
        <taxon>Teleostei</taxon>
        <taxon>Neoteleostei</taxon>
        <taxon>Acanthomorphata</taxon>
        <taxon>Ovalentaria</taxon>
        <taxon>Atherinomorphae</taxon>
        <taxon>Cyprinodontiformes</taxon>
        <taxon>Rivulidae</taxon>
        <taxon>Austrofundulus</taxon>
    </lineage>
</organism>
<reference evidence="5" key="1">
    <citation type="submission" date="2025-08" db="UniProtKB">
        <authorList>
            <consortium name="RefSeq"/>
        </authorList>
    </citation>
    <scope>IDENTIFICATION</scope>
</reference>
<evidence type="ECO:0000259" key="3">
    <source>
        <dbReference type="PROSITE" id="PS50157"/>
    </source>
</evidence>
<dbReference type="OrthoDB" id="6077919at2759"/>
<dbReference type="GO" id="GO:0008270">
    <property type="term" value="F:zinc ion binding"/>
    <property type="evidence" value="ECO:0007669"/>
    <property type="project" value="UniProtKB-KW"/>
</dbReference>
<feature type="domain" description="C2H2-type" evidence="3">
    <location>
        <begin position="446"/>
        <end position="473"/>
    </location>
</feature>
<accession>A0A2I4D4I4</accession>
<dbReference type="SUPFAM" id="SSF57667">
    <property type="entry name" value="beta-beta-alpha zinc fingers"/>
    <property type="match status" value="1"/>
</dbReference>
<keyword evidence="1" id="KW-0479">Metal-binding</keyword>
<evidence type="ECO:0000256" key="1">
    <source>
        <dbReference type="PROSITE-ProRule" id="PRU00042"/>
    </source>
</evidence>
<protein>
    <submittedName>
        <fullName evidence="5">Uncharacterized protein LOC106534902</fullName>
    </submittedName>
</protein>
<evidence type="ECO:0000256" key="2">
    <source>
        <dbReference type="SAM" id="MobiDB-lite"/>
    </source>
</evidence>
<dbReference type="Gene3D" id="3.30.160.60">
    <property type="entry name" value="Classic Zinc Finger"/>
    <property type="match status" value="1"/>
</dbReference>
<feature type="domain" description="C2H2-type" evidence="3">
    <location>
        <begin position="419"/>
        <end position="441"/>
    </location>
</feature>
<dbReference type="InParanoid" id="A0A2I4D4I4"/>
<gene>
    <name evidence="5" type="primary">LOC106534902</name>
</gene>
<sequence length="479" mass="54399">MILIFMVLGAKKPAVTPKARRKLSMPERSTASSTHHLASQQQSEDDTHVNNSLIECHEDESEMSLSTVDISSMEHFPAERIASKTRRPKFRLIGSKQRKTLKHTISADTQNEIITDHHSQQQEISGAAVQTSTLGPAGQYNIFDHMYSTNIGYERRNVSAPTVKLKQRQRATPRHRRLQTKRDEKCSDTSVLRLSETRPLGFGTYGVTISPQDVGNLFVKRMFVIKTDPPEQPSRSLILDQEDQKPPQIKEEIGEVDVTDFISNPDPVKSEDEEEKPQLSERRHSWNIESAGSEFLPVEMKEESFCESSKEVQKPPHIKEERGDVTEFNFISAFVKSEGEEEKPQPSELHHSWCNEITDSARSGPDQYLEDKTLDSSETDVSDGDWEESNEPRSDLFSVETNEVSVGDNSPKYSVEKPFSCSVCFQCFKYGKVLISHNNIHDCLAFTCNVCSEGFEQKSLFVEHMKIHAEESLFSFSYN</sequence>
<feature type="compositionally biased region" description="Acidic residues" evidence="2">
    <location>
        <begin position="377"/>
        <end position="389"/>
    </location>
</feature>
<evidence type="ECO:0000313" key="4">
    <source>
        <dbReference type="Proteomes" id="UP000192220"/>
    </source>
</evidence>
<dbReference type="InterPro" id="IPR013087">
    <property type="entry name" value="Znf_C2H2_type"/>
</dbReference>
<keyword evidence="4" id="KW-1185">Reference proteome</keyword>
<feature type="compositionally biased region" description="Basic and acidic residues" evidence="2">
    <location>
        <begin position="276"/>
        <end position="285"/>
    </location>
</feature>
<feature type="compositionally biased region" description="Polar residues" evidence="2">
    <location>
        <begin position="27"/>
        <end position="42"/>
    </location>
</feature>
<dbReference type="InterPro" id="IPR036236">
    <property type="entry name" value="Znf_C2H2_sf"/>
</dbReference>
<feature type="region of interest" description="Disordered" evidence="2">
    <location>
        <begin position="167"/>
        <end position="190"/>
    </location>
</feature>
<dbReference type="GeneID" id="106534902"/>
<dbReference type="Proteomes" id="UP000192220">
    <property type="component" value="Unplaced"/>
</dbReference>